<dbReference type="PANTHER" id="PTHR34502">
    <property type="entry name" value="DUF6594 DOMAIN-CONTAINING PROTEIN-RELATED"/>
    <property type="match status" value="1"/>
</dbReference>
<protein>
    <recommendedName>
        <fullName evidence="2">DUF6594 domain-containing protein</fullName>
    </recommendedName>
</protein>
<feature type="domain" description="DUF6594" evidence="2">
    <location>
        <begin position="9"/>
        <end position="291"/>
    </location>
</feature>
<name>A0A9P6VN80_9HELO</name>
<evidence type="ECO:0000313" key="4">
    <source>
        <dbReference type="Proteomes" id="UP000785200"/>
    </source>
</evidence>
<reference evidence="3" key="1">
    <citation type="submission" date="2019-07" db="EMBL/GenBank/DDBJ databases">
        <title>Hyphodiscus hymeniophilus genome sequencing and assembly.</title>
        <authorList>
            <person name="Kramer G."/>
            <person name="Nodwell J."/>
        </authorList>
    </citation>
    <scope>NUCLEOTIDE SEQUENCE</scope>
    <source>
        <strain evidence="3">ATCC 34498</strain>
    </source>
</reference>
<keyword evidence="4" id="KW-1185">Reference proteome</keyword>
<keyword evidence="1" id="KW-1133">Transmembrane helix</keyword>
<evidence type="ECO:0000313" key="3">
    <source>
        <dbReference type="EMBL" id="KAG0651501.1"/>
    </source>
</evidence>
<dbReference type="PANTHER" id="PTHR34502:SF5">
    <property type="entry name" value="DUF6594 DOMAIN-CONTAINING PROTEIN"/>
    <property type="match status" value="1"/>
</dbReference>
<dbReference type="Pfam" id="PF20237">
    <property type="entry name" value="DUF6594"/>
    <property type="match status" value="1"/>
</dbReference>
<dbReference type="InterPro" id="IPR046529">
    <property type="entry name" value="DUF6594"/>
</dbReference>
<gene>
    <name evidence="3" type="ORF">D0Z07_1897</name>
</gene>
<accession>A0A9P6VN80</accession>
<dbReference type="Proteomes" id="UP000785200">
    <property type="component" value="Unassembled WGS sequence"/>
</dbReference>
<keyword evidence="1" id="KW-0472">Membrane</keyword>
<sequence>MSMADQQGYEKVATLMNCFNEFAVFRRFGKLNFLNLLYLQAELTHLEADLKELAERDAADPHRRLYSKHWWRMTQSEEEHDDRAQWEMALRVRGKLKEYNEHLQQAVFLCGLKTAKSCDLETLRSWLEMPKGGFFPIESPDRHSWSVDHDDDLLAIRRRDSSDPLSRWIFDRFIPWFHNLIGKRFKVRSSSPTLCCHRQADQKPIASDPSSEIAHYAGAPLHSAINIFVTVLASLIPITSILILYFVSNTLDRLAIVVAFTGLFAFCLAATTRARRVEIFGATSAFAAVQVVFVTGNNGCIA</sequence>
<keyword evidence="1" id="KW-0812">Transmembrane</keyword>
<comment type="caution">
    <text evidence="3">The sequence shown here is derived from an EMBL/GenBank/DDBJ whole genome shotgun (WGS) entry which is preliminary data.</text>
</comment>
<dbReference type="EMBL" id="VNKQ01000004">
    <property type="protein sequence ID" value="KAG0651501.1"/>
    <property type="molecule type" value="Genomic_DNA"/>
</dbReference>
<feature type="transmembrane region" description="Helical" evidence="1">
    <location>
        <begin position="253"/>
        <end position="271"/>
    </location>
</feature>
<evidence type="ECO:0000256" key="1">
    <source>
        <dbReference type="SAM" id="Phobius"/>
    </source>
</evidence>
<organism evidence="3 4">
    <name type="scientific">Hyphodiscus hymeniophilus</name>
    <dbReference type="NCBI Taxonomy" id="353542"/>
    <lineage>
        <taxon>Eukaryota</taxon>
        <taxon>Fungi</taxon>
        <taxon>Dikarya</taxon>
        <taxon>Ascomycota</taxon>
        <taxon>Pezizomycotina</taxon>
        <taxon>Leotiomycetes</taxon>
        <taxon>Helotiales</taxon>
        <taxon>Hyphodiscaceae</taxon>
        <taxon>Hyphodiscus</taxon>
    </lineage>
</organism>
<evidence type="ECO:0000259" key="2">
    <source>
        <dbReference type="Pfam" id="PF20237"/>
    </source>
</evidence>
<proteinExistence type="predicted"/>
<dbReference type="OrthoDB" id="5342093at2759"/>
<feature type="transmembrane region" description="Helical" evidence="1">
    <location>
        <begin position="225"/>
        <end position="247"/>
    </location>
</feature>
<dbReference type="AlphaFoldDB" id="A0A9P6VN80"/>